<keyword evidence="3" id="KW-1185">Reference proteome</keyword>
<organism evidence="2 3">
    <name type="scientific">Aspergillus cavernicola</name>
    <dbReference type="NCBI Taxonomy" id="176166"/>
    <lineage>
        <taxon>Eukaryota</taxon>
        <taxon>Fungi</taxon>
        <taxon>Dikarya</taxon>
        <taxon>Ascomycota</taxon>
        <taxon>Pezizomycotina</taxon>
        <taxon>Eurotiomycetes</taxon>
        <taxon>Eurotiomycetidae</taxon>
        <taxon>Eurotiales</taxon>
        <taxon>Aspergillaceae</taxon>
        <taxon>Aspergillus</taxon>
        <taxon>Aspergillus subgen. Nidulantes</taxon>
    </lineage>
</organism>
<dbReference type="EMBL" id="JBFXLS010000068">
    <property type="protein sequence ID" value="KAL2820856.1"/>
    <property type="molecule type" value="Genomic_DNA"/>
</dbReference>
<sequence length="155" mass="16676">MKTSFVAIALSFAGAALASPSMRRQAPNHLYNIGGISLKHLTEAPQGWDVRFDLTQRDIDGVAQFSTTCRTSWPENAPLTGPENTVACASADYSFFFQDAVSPESYTIVVNTPDGQLSTQVATGPRYECGPYEGTIAGVDTECRAINGGQWYLTA</sequence>
<accession>A0ABR4HZQ7</accession>
<reference evidence="2 3" key="1">
    <citation type="submission" date="2024-07" db="EMBL/GenBank/DDBJ databases">
        <title>Section-level genome sequencing and comparative genomics of Aspergillus sections Usti and Cavernicolus.</title>
        <authorList>
            <consortium name="Lawrence Berkeley National Laboratory"/>
            <person name="Nybo J.L."/>
            <person name="Vesth T.C."/>
            <person name="Theobald S."/>
            <person name="Frisvad J.C."/>
            <person name="Larsen T.O."/>
            <person name="Kjaerboelling I."/>
            <person name="Rothschild-Mancinelli K."/>
            <person name="Lyhne E.K."/>
            <person name="Kogle M.E."/>
            <person name="Barry K."/>
            <person name="Clum A."/>
            <person name="Na H."/>
            <person name="Ledsgaard L."/>
            <person name="Lin J."/>
            <person name="Lipzen A."/>
            <person name="Kuo A."/>
            <person name="Riley R."/>
            <person name="Mondo S."/>
            <person name="LaButti K."/>
            <person name="Haridas S."/>
            <person name="Pangalinan J."/>
            <person name="Salamov A.A."/>
            <person name="Simmons B.A."/>
            <person name="Magnuson J.K."/>
            <person name="Chen J."/>
            <person name="Drula E."/>
            <person name="Henrissat B."/>
            <person name="Wiebenga A."/>
            <person name="Lubbers R.J."/>
            <person name="Gomes A.C."/>
            <person name="Makela M.R."/>
            <person name="Stajich J."/>
            <person name="Grigoriev I.V."/>
            <person name="Mortensen U.H."/>
            <person name="De vries R.P."/>
            <person name="Baker S.E."/>
            <person name="Andersen M.R."/>
        </authorList>
    </citation>
    <scope>NUCLEOTIDE SEQUENCE [LARGE SCALE GENOMIC DNA]</scope>
    <source>
        <strain evidence="2 3">CBS 600.67</strain>
    </source>
</reference>
<protein>
    <recommendedName>
        <fullName evidence="4">AA1-like domain-containing protein</fullName>
    </recommendedName>
</protein>
<evidence type="ECO:0000313" key="3">
    <source>
        <dbReference type="Proteomes" id="UP001610335"/>
    </source>
</evidence>
<feature type="signal peptide" evidence="1">
    <location>
        <begin position="1"/>
        <end position="18"/>
    </location>
</feature>
<proteinExistence type="predicted"/>
<comment type="caution">
    <text evidence="2">The sequence shown here is derived from an EMBL/GenBank/DDBJ whole genome shotgun (WGS) entry which is preliminary data.</text>
</comment>
<evidence type="ECO:0000256" key="1">
    <source>
        <dbReference type="SAM" id="SignalP"/>
    </source>
</evidence>
<evidence type="ECO:0008006" key="4">
    <source>
        <dbReference type="Google" id="ProtNLM"/>
    </source>
</evidence>
<dbReference type="Proteomes" id="UP001610335">
    <property type="component" value="Unassembled WGS sequence"/>
</dbReference>
<gene>
    <name evidence="2" type="ORF">BDW59DRAFT_164550</name>
</gene>
<feature type="chain" id="PRO_5045595660" description="AA1-like domain-containing protein" evidence="1">
    <location>
        <begin position="19"/>
        <end position="155"/>
    </location>
</feature>
<keyword evidence="1" id="KW-0732">Signal</keyword>
<name>A0ABR4HZQ7_9EURO</name>
<evidence type="ECO:0000313" key="2">
    <source>
        <dbReference type="EMBL" id="KAL2820856.1"/>
    </source>
</evidence>